<dbReference type="EMBL" id="QFXD01000089">
    <property type="protein sequence ID" value="RDH91959.1"/>
    <property type="molecule type" value="Genomic_DNA"/>
</dbReference>
<organism evidence="1 2">
    <name type="scientific">endosymbiont of Lamellibrachia luymesi</name>
    <dbReference type="NCBI Taxonomy" id="2200907"/>
    <lineage>
        <taxon>Bacteria</taxon>
        <taxon>Pseudomonadati</taxon>
        <taxon>Pseudomonadota</taxon>
        <taxon>Gammaproteobacteria</taxon>
        <taxon>sulfur-oxidizing symbionts</taxon>
    </lineage>
</organism>
<dbReference type="Proteomes" id="UP000255508">
    <property type="component" value="Unassembled WGS sequence"/>
</dbReference>
<dbReference type="InterPro" id="IPR011518">
    <property type="entry name" value="Transposase_36"/>
</dbReference>
<evidence type="ECO:0000313" key="2">
    <source>
        <dbReference type="Proteomes" id="UP000255508"/>
    </source>
</evidence>
<dbReference type="Pfam" id="PF07592">
    <property type="entry name" value="DDE_Tnp_ISAZ013"/>
    <property type="match status" value="1"/>
</dbReference>
<gene>
    <name evidence="1" type="ORF">DIZ79_04670</name>
</gene>
<accession>A0A370E0V1</accession>
<proteinExistence type="predicted"/>
<evidence type="ECO:0000313" key="1">
    <source>
        <dbReference type="EMBL" id="RDH91959.1"/>
    </source>
</evidence>
<comment type="caution">
    <text evidence="1">The sequence shown here is derived from an EMBL/GenBank/DDBJ whole genome shotgun (WGS) entry which is preliminary data.</text>
</comment>
<sequence>MTHRVALQSPPKPVKWNKIEHRLFCHITRSWQGVSLKSHETVVNFIGPMKTKKG</sequence>
<protein>
    <submittedName>
        <fullName evidence="1">Uncharacterized protein</fullName>
    </submittedName>
</protein>
<reference evidence="1 2" key="1">
    <citation type="journal article" date="2018" name="ISME J.">
        <title>Endosymbiont genomes yield clues of tubeworm success.</title>
        <authorList>
            <person name="Li Y."/>
            <person name="Liles M.R."/>
            <person name="Halanych K.M."/>
        </authorList>
    </citation>
    <scope>NUCLEOTIDE SEQUENCE [LARGE SCALE GENOMIC DNA]</scope>
    <source>
        <strain evidence="1">A1422</strain>
    </source>
</reference>
<name>A0A370E0V1_9GAMM</name>
<dbReference type="AlphaFoldDB" id="A0A370E0V1"/>